<dbReference type="EMBL" id="KV460266">
    <property type="protein sequence ID" value="OBT92544.1"/>
    <property type="molecule type" value="Genomic_DNA"/>
</dbReference>
<accession>A0A1B8G9M5</accession>
<dbReference type="InterPro" id="IPR050275">
    <property type="entry name" value="PGM_Phosphatase"/>
</dbReference>
<dbReference type="SUPFAM" id="SSF53254">
    <property type="entry name" value="Phosphoglycerate mutase-like"/>
    <property type="match status" value="1"/>
</dbReference>
<dbReference type="RefSeq" id="XP_018126277.1">
    <property type="nucleotide sequence ID" value="XM_018278868.1"/>
</dbReference>
<dbReference type="Proteomes" id="UP000091956">
    <property type="component" value="Unassembled WGS sequence"/>
</dbReference>
<sequence>MAGQVILIRHGHGLHNVNDDVSIPDPRLTLRGERQSVQLGQNIAPLGTDTIGTILTSPLRRSIHTTLLAFIDVIDEGFYLKGEGGIVGGADLVLDPYLQEVGDQPCNTGSAVVNLKNEWLNLDFSTLKETPWPLKKDLFSPANRKARAQKVLGDVKRRIDVLAQVPSNMRKDVIVVTHGGFIQDLTDDESFSLEFASSKGCTIMKKQGGQLILK</sequence>
<dbReference type="Pfam" id="PF00300">
    <property type="entry name" value="His_Phos_1"/>
    <property type="match status" value="1"/>
</dbReference>
<organism evidence="1 2">
    <name type="scientific">Pseudogymnoascus verrucosus</name>
    <dbReference type="NCBI Taxonomy" id="342668"/>
    <lineage>
        <taxon>Eukaryota</taxon>
        <taxon>Fungi</taxon>
        <taxon>Dikarya</taxon>
        <taxon>Ascomycota</taxon>
        <taxon>Pezizomycotina</taxon>
        <taxon>Leotiomycetes</taxon>
        <taxon>Thelebolales</taxon>
        <taxon>Thelebolaceae</taxon>
        <taxon>Pseudogymnoascus</taxon>
    </lineage>
</organism>
<name>A0A1B8G9M5_9PEZI</name>
<reference evidence="2" key="2">
    <citation type="journal article" date="2018" name="Nat. Commun.">
        <title>Extreme sensitivity to ultraviolet light in the fungal pathogen causing white-nose syndrome of bats.</title>
        <authorList>
            <person name="Palmer J.M."/>
            <person name="Drees K.P."/>
            <person name="Foster J.T."/>
            <person name="Lindner D.L."/>
        </authorList>
    </citation>
    <scope>NUCLEOTIDE SEQUENCE [LARGE SCALE GENOMIC DNA]</scope>
    <source>
        <strain evidence="2">UAMH 10579</strain>
    </source>
</reference>
<dbReference type="PANTHER" id="PTHR48100:SF54">
    <property type="entry name" value="PHOSPHATASE SPAC5H10.03-RELATED"/>
    <property type="match status" value="1"/>
</dbReference>
<gene>
    <name evidence="1" type="ORF">VE01_09454</name>
</gene>
<keyword evidence="2" id="KW-1185">Reference proteome</keyword>
<dbReference type="InterPro" id="IPR013078">
    <property type="entry name" value="His_Pase_superF_clade-1"/>
</dbReference>
<dbReference type="InterPro" id="IPR029033">
    <property type="entry name" value="His_PPase_superfam"/>
</dbReference>
<dbReference type="SMART" id="SM00855">
    <property type="entry name" value="PGAM"/>
    <property type="match status" value="1"/>
</dbReference>
<dbReference type="GO" id="GO:0016791">
    <property type="term" value="F:phosphatase activity"/>
    <property type="evidence" value="ECO:0007669"/>
    <property type="project" value="TreeGrafter"/>
</dbReference>
<protein>
    <recommendedName>
        <fullName evidence="3">Phosphoglycerate mutase</fullName>
    </recommendedName>
</protein>
<dbReference type="PANTHER" id="PTHR48100">
    <property type="entry name" value="BROAD-SPECIFICITY PHOSPHATASE YOR283W-RELATED"/>
    <property type="match status" value="1"/>
</dbReference>
<evidence type="ECO:0000313" key="1">
    <source>
        <dbReference type="EMBL" id="OBT92544.1"/>
    </source>
</evidence>
<dbReference type="Gene3D" id="3.40.50.1240">
    <property type="entry name" value="Phosphoglycerate mutase-like"/>
    <property type="match status" value="1"/>
</dbReference>
<evidence type="ECO:0000313" key="2">
    <source>
        <dbReference type="Proteomes" id="UP000091956"/>
    </source>
</evidence>
<dbReference type="AlphaFoldDB" id="A0A1B8G9M5"/>
<proteinExistence type="predicted"/>
<dbReference type="GeneID" id="28842840"/>
<evidence type="ECO:0008006" key="3">
    <source>
        <dbReference type="Google" id="ProtNLM"/>
    </source>
</evidence>
<dbReference type="CDD" id="cd07067">
    <property type="entry name" value="HP_PGM_like"/>
    <property type="match status" value="1"/>
</dbReference>
<reference evidence="1 2" key="1">
    <citation type="submission" date="2016-03" db="EMBL/GenBank/DDBJ databases">
        <title>Comparative genomics of Pseudogymnoascus destructans, the fungus causing white-nose syndrome of bats.</title>
        <authorList>
            <person name="Palmer J.M."/>
            <person name="Drees K.P."/>
            <person name="Foster J.T."/>
            <person name="Lindner D.L."/>
        </authorList>
    </citation>
    <scope>NUCLEOTIDE SEQUENCE [LARGE SCALE GENOMIC DNA]</scope>
    <source>
        <strain evidence="1 2">UAMH 10579</strain>
    </source>
</reference>
<dbReference type="GO" id="GO:0005737">
    <property type="term" value="C:cytoplasm"/>
    <property type="evidence" value="ECO:0007669"/>
    <property type="project" value="TreeGrafter"/>
</dbReference>